<evidence type="ECO:0000313" key="7">
    <source>
        <dbReference type="Proteomes" id="UP000736335"/>
    </source>
</evidence>
<name>A0A9P6H8T6_9AGAM</name>
<evidence type="ECO:0000313" key="6">
    <source>
        <dbReference type="EMBL" id="KAF9780098.1"/>
    </source>
</evidence>
<evidence type="ECO:0000256" key="3">
    <source>
        <dbReference type="ARBA" id="ARBA00023128"/>
    </source>
</evidence>
<reference evidence="6" key="1">
    <citation type="journal article" date="2020" name="Nat. Commun.">
        <title>Large-scale genome sequencing of mycorrhizal fungi provides insights into the early evolution of symbiotic traits.</title>
        <authorList>
            <person name="Miyauchi S."/>
            <person name="Kiss E."/>
            <person name="Kuo A."/>
            <person name="Drula E."/>
            <person name="Kohler A."/>
            <person name="Sanchez-Garcia M."/>
            <person name="Morin E."/>
            <person name="Andreopoulos B."/>
            <person name="Barry K.W."/>
            <person name="Bonito G."/>
            <person name="Buee M."/>
            <person name="Carver A."/>
            <person name="Chen C."/>
            <person name="Cichocki N."/>
            <person name="Clum A."/>
            <person name="Culley D."/>
            <person name="Crous P.W."/>
            <person name="Fauchery L."/>
            <person name="Girlanda M."/>
            <person name="Hayes R.D."/>
            <person name="Keri Z."/>
            <person name="LaButti K."/>
            <person name="Lipzen A."/>
            <person name="Lombard V."/>
            <person name="Magnuson J."/>
            <person name="Maillard F."/>
            <person name="Murat C."/>
            <person name="Nolan M."/>
            <person name="Ohm R.A."/>
            <person name="Pangilinan J."/>
            <person name="Pereira M.F."/>
            <person name="Perotto S."/>
            <person name="Peter M."/>
            <person name="Pfister S."/>
            <person name="Riley R."/>
            <person name="Sitrit Y."/>
            <person name="Stielow J.B."/>
            <person name="Szollosi G."/>
            <person name="Zifcakova L."/>
            <person name="Stursova M."/>
            <person name="Spatafora J.W."/>
            <person name="Tedersoo L."/>
            <person name="Vaario L.M."/>
            <person name="Yamada A."/>
            <person name="Yan M."/>
            <person name="Wang P."/>
            <person name="Xu J."/>
            <person name="Bruns T."/>
            <person name="Baldrian P."/>
            <person name="Vilgalys R."/>
            <person name="Dunand C."/>
            <person name="Henrissat B."/>
            <person name="Grigoriev I.V."/>
            <person name="Hibbett D."/>
            <person name="Nagy L.G."/>
            <person name="Martin F.M."/>
        </authorList>
    </citation>
    <scope>NUCLEOTIDE SEQUENCE</scope>
    <source>
        <strain evidence="6">UH-Tt-Lm1</strain>
    </source>
</reference>
<organism evidence="6 7">
    <name type="scientific">Thelephora terrestris</name>
    <dbReference type="NCBI Taxonomy" id="56493"/>
    <lineage>
        <taxon>Eukaryota</taxon>
        <taxon>Fungi</taxon>
        <taxon>Dikarya</taxon>
        <taxon>Basidiomycota</taxon>
        <taxon>Agaricomycotina</taxon>
        <taxon>Agaricomycetes</taxon>
        <taxon>Thelephorales</taxon>
        <taxon>Thelephoraceae</taxon>
        <taxon>Thelephora</taxon>
    </lineage>
</organism>
<protein>
    <submittedName>
        <fullName evidence="6">Aminomethyltransferase folate-binding domain-containing protein</fullName>
    </submittedName>
</protein>
<keyword evidence="2" id="KW-0809">Transit peptide</keyword>
<dbReference type="OrthoDB" id="191995at2759"/>
<dbReference type="InterPro" id="IPR017703">
    <property type="entry name" value="YgfZ/GCV_T_CS"/>
</dbReference>
<evidence type="ECO:0000259" key="5">
    <source>
        <dbReference type="Pfam" id="PF25455"/>
    </source>
</evidence>
<dbReference type="Proteomes" id="UP000736335">
    <property type="component" value="Unassembled WGS sequence"/>
</dbReference>
<comment type="caution">
    <text evidence="6">The sequence shown here is derived from an EMBL/GenBank/DDBJ whole genome shotgun (WGS) entry which is preliminary data.</text>
</comment>
<dbReference type="InterPro" id="IPR057460">
    <property type="entry name" value="CAF17_C"/>
</dbReference>
<comment type="similarity">
    <text evidence="4">Belongs to the GcvT family. CAF17/IBA57 subfamily.</text>
</comment>
<dbReference type="Pfam" id="PF25455">
    <property type="entry name" value="Beta-barrel_CAF17_C"/>
    <property type="match status" value="1"/>
</dbReference>
<proteinExistence type="inferred from homology"/>
<gene>
    <name evidence="6" type="ORF">BJ322DRAFT_1165348</name>
</gene>
<dbReference type="AlphaFoldDB" id="A0A9P6H8T6"/>
<evidence type="ECO:0000256" key="4">
    <source>
        <dbReference type="ARBA" id="ARBA00093447"/>
    </source>
</evidence>
<dbReference type="InterPro" id="IPR045179">
    <property type="entry name" value="YgfZ/GcvT"/>
</dbReference>
<dbReference type="GO" id="GO:0016226">
    <property type="term" value="P:iron-sulfur cluster assembly"/>
    <property type="evidence" value="ECO:0007669"/>
    <property type="project" value="TreeGrafter"/>
</dbReference>
<dbReference type="Gene3D" id="3.30.1360.120">
    <property type="entry name" value="Probable tRNA modification gtpase trme, domain 1"/>
    <property type="match status" value="1"/>
</dbReference>
<dbReference type="PANTHER" id="PTHR22602">
    <property type="entry name" value="TRANSFERASE CAF17, MITOCHONDRIAL-RELATED"/>
    <property type="match status" value="1"/>
</dbReference>
<dbReference type="InterPro" id="IPR027266">
    <property type="entry name" value="TrmE/GcvT-like"/>
</dbReference>
<evidence type="ECO:0000256" key="2">
    <source>
        <dbReference type="ARBA" id="ARBA00022946"/>
    </source>
</evidence>
<reference evidence="6" key="2">
    <citation type="submission" date="2020-11" db="EMBL/GenBank/DDBJ databases">
        <authorList>
            <consortium name="DOE Joint Genome Institute"/>
            <person name="Kuo A."/>
            <person name="Miyauchi S."/>
            <person name="Kiss E."/>
            <person name="Drula E."/>
            <person name="Kohler A."/>
            <person name="Sanchez-Garcia M."/>
            <person name="Andreopoulos B."/>
            <person name="Barry K.W."/>
            <person name="Bonito G."/>
            <person name="Buee M."/>
            <person name="Carver A."/>
            <person name="Chen C."/>
            <person name="Cichocki N."/>
            <person name="Clum A."/>
            <person name="Culley D."/>
            <person name="Crous P.W."/>
            <person name="Fauchery L."/>
            <person name="Girlanda M."/>
            <person name="Hayes R."/>
            <person name="Keri Z."/>
            <person name="Labutti K."/>
            <person name="Lipzen A."/>
            <person name="Lombard V."/>
            <person name="Magnuson J."/>
            <person name="Maillard F."/>
            <person name="Morin E."/>
            <person name="Murat C."/>
            <person name="Nolan M."/>
            <person name="Ohm R."/>
            <person name="Pangilinan J."/>
            <person name="Pereira M."/>
            <person name="Perotto S."/>
            <person name="Peter M."/>
            <person name="Riley R."/>
            <person name="Sitrit Y."/>
            <person name="Stielow B."/>
            <person name="Szollosi G."/>
            <person name="Zifcakova L."/>
            <person name="Stursova M."/>
            <person name="Spatafora J.W."/>
            <person name="Tedersoo L."/>
            <person name="Vaario L.-M."/>
            <person name="Yamada A."/>
            <person name="Yan M."/>
            <person name="Wang P."/>
            <person name="Xu J."/>
            <person name="Bruns T."/>
            <person name="Baldrian P."/>
            <person name="Vilgalys R."/>
            <person name="Henrissat B."/>
            <person name="Grigoriev I.V."/>
            <person name="Hibbett D."/>
            <person name="Nagy L.G."/>
            <person name="Martin F.M."/>
        </authorList>
    </citation>
    <scope>NUCLEOTIDE SEQUENCE</scope>
    <source>
        <strain evidence="6">UH-Tt-Lm1</strain>
    </source>
</reference>
<feature type="domain" description="CAF17 C-terminal" evidence="5">
    <location>
        <begin position="270"/>
        <end position="368"/>
    </location>
</feature>
<accession>A0A9P6H8T6</accession>
<sequence>MPKLPPAVSSLVRAGPSTARLTNRGLVSVVGLQATDWLNGILASTVPNPPTGHFFTAILQAHASTIPILHDAFVYSHPTSNGYILEYDSRPPITDVDPEAEGHSIPVPPLIKYLKQFVLRTKVKVRDVSDEYDVWASWGSEREESWETPRKWRWAEKSNIPEQLWEKGDTPWGNEPLVLRDRRGVGMGQRRLINKGVKPPEIGTHNTVTEEDYTIHRIVRGVPEGSREIIPGASFPMEANLDVMGGVDFRKGCYIGQELTVRTYHTGVIRKRIFPVALHEPNKLLEEAGDLIPKTPTDKTIKPLVLDAGGDIRKPRGTGKLLNSVNGIGLALLRTDHLEAVDKGGVGLVIGEGPEQRRVSYWYPDWWPRKAEEQAQ</sequence>
<dbReference type="GO" id="GO:0005759">
    <property type="term" value="C:mitochondrial matrix"/>
    <property type="evidence" value="ECO:0007669"/>
    <property type="project" value="TreeGrafter"/>
</dbReference>
<comment type="subcellular location">
    <subcellularLocation>
        <location evidence="1">Mitochondrion</location>
    </subcellularLocation>
</comment>
<keyword evidence="7" id="KW-1185">Reference proteome</keyword>
<dbReference type="EMBL" id="WIUZ02000017">
    <property type="protein sequence ID" value="KAF9780098.1"/>
    <property type="molecule type" value="Genomic_DNA"/>
</dbReference>
<dbReference type="PANTHER" id="PTHR22602:SF0">
    <property type="entry name" value="TRANSFERASE CAF17, MITOCHONDRIAL-RELATED"/>
    <property type="match status" value="1"/>
</dbReference>
<dbReference type="SUPFAM" id="SSF103025">
    <property type="entry name" value="Folate-binding domain"/>
    <property type="match status" value="1"/>
</dbReference>
<dbReference type="NCBIfam" id="TIGR03317">
    <property type="entry name" value="ygfZ_signature"/>
    <property type="match status" value="1"/>
</dbReference>
<keyword evidence="3" id="KW-0496">Mitochondrion</keyword>
<evidence type="ECO:0000256" key="1">
    <source>
        <dbReference type="ARBA" id="ARBA00004173"/>
    </source>
</evidence>